<accession>A0ACC0HTT8</accession>
<dbReference type="EMBL" id="CM045761">
    <property type="protein sequence ID" value="KAI8015471.1"/>
    <property type="molecule type" value="Genomic_DNA"/>
</dbReference>
<name>A0ACC0HTT8_9ERIC</name>
<comment type="caution">
    <text evidence="1">The sequence shown here is derived from an EMBL/GenBank/DDBJ whole genome shotgun (WGS) entry which is preliminary data.</text>
</comment>
<keyword evidence="1" id="KW-0418">Kinase</keyword>
<sequence length="362" mass="42105">MIMSERTISPHYVEKAFDLVSEDMDLLQNKEYDVQVWCIYLNDKVPFRMQWPLYTNLQINVLSRHVSIGDNNHGSTDILIFGGVFLVTIHFPPDYPFKPPKVERGTSVYLSGLREKHFGEVFLNASSFLGGFLSTGKSKSVSKESQSVLYDLSKTNDSVAQEIGNAWNFDSISRNRNRLQRVAFEEGVNHIARYVEFFESRSNDIWLVFHHEGMPLSKILYTAEEIENNADDARDEHTKHVQVLHPSKWWHWLKMTEAGQEEMRNLIWQLVCLHGSQMILVPSYVTWASIYLENFNGLYKSRCVFYYDDPLLGWWPSSFHTFVLYELLPWLTGIDASSSVHMILCKKLDDRTFKKLNFIPGI</sequence>
<dbReference type="Proteomes" id="UP001060215">
    <property type="component" value="Chromosome 4"/>
</dbReference>
<organism evidence="1 2">
    <name type="scientific">Camellia lanceoleosa</name>
    <dbReference type="NCBI Taxonomy" id="1840588"/>
    <lineage>
        <taxon>Eukaryota</taxon>
        <taxon>Viridiplantae</taxon>
        <taxon>Streptophyta</taxon>
        <taxon>Embryophyta</taxon>
        <taxon>Tracheophyta</taxon>
        <taxon>Spermatophyta</taxon>
        <taxon>Magnoliopsida</taxon>
        <taxon>eudicotyledons</taxon>
        <taxon>Gunneridae</taxon>
        <taxon>Pentapetalae</taxon>
        <taxon>asterids</taxon>
        <taxon>Ericales</taxon>
        <taxon>Theaceae</taxon>
        <taxon>Camellia</taxon>
    </lineage>
</organism>
<proteinExistence type="predicted"/>
<gene>
    <name evidence="1" type="ORF">LOK49_LG05G02662</name>
</gene>
<protein>
    <submittedName>
        <fullName evidence="1">Inactive protein kinase</fullName>
    </submittedName>
</protein>
<evidence type="ECO:0000313" key="1">
    <source>
        <dbReference type="EMBL" id="KAI8015471.1"/>
    </source>
</evidence>
<reference evidence="1 2" key="1">
    <citation type="journal article" date="2022" name="Plant J.">
        <title>Chromosome-level genome of Camellia lanceoleosa provides a valuable resource for understanding genome evolution and self-incompatibility.</title>
        <authorList>
            <person name="Gong W."/>
            <person name="Xiao S."/>
            <person name="Wang L."/>
            <person name="Liao Z."/>
            <person name="Chang Y."/>
            <person name="Mo W."/>
            <person name="Hu G."/>
            <person name="Li W."/>
            <person name="Zhao G."/>
            <person name="Zhu H."/>
            <person name="Hu X."/>
            <person name="Ji K."/>
            <person name="Xiang X."/>
            <person name="Song Q."/>
            <person name="Yuan D."/>
            <person name="Jin S."/>
            <person name="Zhang L."/>
        </authorList>
    </citation>
    <scope>NUCLEOTIDE SEQUENCE [LARGE SCALE GENOMIC DNA]</scope>
    <source>
        <strain evidence="1">SQ_2022a</strain>
    </source>
</reference>
<keyword evidence="1" id="KW-0808">Transferase</keyword>
<evidence type="ECO:0000313" key="2">
    <source>
        <dbReference type="Proteomes" id="UP001060215"/>
    </source>
</evidence>
<keyword evidence="2" id="KW-1185">Reference proteome</keyword>